<dbReference type="Proteomes" id="UP000244912">
    <property type="component" value="Unassembled WGS sequence"/>
</dbReference>
<reference evidence="3 4" key="1">
    <citation type="submission" date="2018-03" db="EMBL/GenBank/DDBJ databases">
        <authorList>
            <person name="Keele B.F."/>
        </authorList>
    </citation>
    <scope>NUCLEOTIDE SEQUENCE [LARGE SCALE GENOMIC DNA]</scope>
    <source>
        <strain evidence="3 4">CECT 8504</strain>
    </source>
</reference>
<keyword evidence="1" id="KW-0175">Coiled coil</keyword>
<evidence type="ECO:0008006" key="5">
    <source>
        <dbReference type="Google" id="ProtNLM"/>
    </source>
</evidence>
<evidence type="ECO:0000256" key="1">
    <source>
        <dbReference type="SAM" id="Coils"/>
    </source>
</evidence>
<feature type="coiled-coil region" evidence="1">
    <location>
        <begin position="299"/>
        <end position="357"/>
    </location>
</feature>
<evidence type="ECO:0000313" key="3">
    <source>
        <dbReference type="EMBL" id="SPJ23484.1"/>
    </source>
</evidence>
<dbReference type="AlphaFoldDB" id="A0A2R8BTJ4"/>
<keyword evidence="4" id="KW-1185">Reference proteome</keyword>
<dbReference type="EMBL" id="ONZF01000002">
    <property type="protein sequence ID" value="SPJ23484.1"/>
    <property type="molecule type" value="Genomic_DNA"/>
</dbReference>
<organism evidence="3 4">
    <name type="scientific">Palleronia abyssalis</name>
    <dbReference type="NCBI Taxonomy" id="1501240"/>
    <lineage>
        <taxon>Bacteria</taxon>
        <taxon>Pseudomonadati</taxon>
        <taxon>Pseudomonadota</taxon>
        <taxon>Alphaproteobacteria</taxon>
        <taxon>Rhodobacterales</taxon>
        <taxon>Roseobacteraceae</taxon>
        <taxon>Palleronia</taxon>
    </lineage>
</organism>
<proteinExistence type="predicted"/>
<dbReference type="PANTHER" id="PTHR32309:SF31">
    <property type="entry name" value="CAPSULAR EXOPOLYSACCHARIDE FAMILY"/>
    <property type="match status" value="1"/>
</dbReference>
<evidence type="ECO:0000256" key="2">
    <source>
        <dbReference type="SAM" id="Phobius"/>
    </source>
</evidence>
<protein>
    <recommendedName>
        <fullName evidence="5">Polysaccharide chain length determinant N-terminal domain-containing protein</fullName>
    </recommendedName>
</protein>
<name>A0A2R8BTJ4_9RHOB</name>
<dbReference type="PANTHER" id="PTHR32309">
    <property type="entry name" value="TYROSINE-PROTEIN KINASE"/>
    <property type="match status" value="1"/>
</dbReference>
<keyword evidence="2" id="KW-0472">Membrane</keyword>
<dbReference type="InterPro" id="IPR050445">
    <property type="entry name" value="Bact_polysacc_biosynth/exp"/>
</dbReference>
<keyword evidence="2" id="KW-1133">Transmembrane helix</keyword>
<gene>
    <name evidence="3" type="ORF">PAA8504_01295</name>
</gene>
<feature type="coiled-coil region" evidence="1">
    <location>
        <begin position="160"/>
        <end position="226"/>
    </location>
</feature>
<sequence>MQKSRFLFRLLKRRLPVALAVMAGFAVIGLLVGVARPITYKADAILMASFGQIDEGISQSGVQTDEILSLQVIQQKILTRNRLEEIKGKLNGNPDLDIQDLRDSTSINISGGPALRGPSQPIVVRVSFSHKSPEIAADVANEIAREIASWNKEMRLDISARNLELSLDALNQLSRDVEAKTAEVRSFKLSHSDALPASLAILRTEKELYESQLVQLEEERALIEGRLAGGGSKEASEIESRLQEIQIEYETLASVYTSTHPRLKELSGQMSVLNSRGERLAVRSGLEDEAATQNLHDKLHDIEEKKQDILIEIQSLEESIVKTPVIALDQSRIEGELAKLTADHDEARRIARQARSQHLIEQQYMERRIELVEPAIATNNPNGVSFEIFMSIFAIAGLSLGSVLAVTLEYIDKTIRHPADISKSIGIDVIGSVPFIPSDQENLHSILRNRLAPLVIPT</sequence>
<evidence type="ECO:0000313" key="4">
    <source>
        <dbReference type="Proteomes" id="UP000244912"/>
    </source>
</evidence>
<feature type="transmembrane region" description="Helical" evidence="2">
    <location>
        <begin position="388"/>
        <end position="408"/>
    </location>
</feature>
<accession>A0A2R8BTJ4</accession>
<dbReference type="OrthoDB" id="8114194at2"/>
<dbReference type="RefSeq" id="WP_108893311.1">
    <property type="nucleotide sequence ID" value="NZ_ONZF01000002.1"/>
</dbReference>
<keyword evidence="2" id="KW-0812">Transmembrane</keyword>